<protein>
    <submittedName>
        <fullName evidence="3">Uncharacterized protein</fullName>
    </submittedName>
</protein>
<evidence type="ECO:0000256" key="2">
    <source>
        <dbReference type="SAM" id="Phobius"/>
    </source>
</evidence>
<dbReference type="Proteomes" id="UP000027222">
    <property type="component" value="Unassembled WGS sequence"/>
</dbReference>
<feature type="transmembrane region" description="Helical" evidence="2">
    <location>
        <begin position="567"/>
        <end position="588"/>
    </location>
</feature>
<proteinExistence type="predicted"/>
<feature type="compositionally biased region" description="Basic and acidic residues" evidence="1">
    <location>
        <begin position="8"/>
        <end position="20"/>
    </location>
</feature>
<evidence type="ECO:0000313" key="4">
    <source>
        <dbReference type="Proteomes" id="UP000027222"/>
    </source>
</evidence>
<reference evidence="4" key="1">
    <citation type="journal article" date="2014" name="Proc. Natl. Acad. Sci. U.S.A.">
        <title>Extensive sampling of basidiomycete genomes demonstrates inadequacy of the white-rot/brown-rot paradigm for wood decay fungi.</title>
        <authorList>
            <person name="Riley R."/>
            <person name="Salamov A.A."/>
            <person name="Brown D.W."/>
            <person name="Nagy L.G."/>
            <person name="Floudas D."/>
            <person name="Held B.W."/>
            <person name="Levasseur A."/>
            <person name="Lombard V."/>
            <person name="Morin E."/>
            <person name="Otillar R."/>
            <person name="Lindquist E.A."/>
            <person name="Sun H."/>
            <person name="LaButti K.M."/>
            <person name="Schmutz J."/>
            <person name="Jabbour D."/>
            <person name="Luo H."/>
            <person name="Baker S.E."/>
            <person name="Pisabarro A.G."/>
            <person name="Walton J.D."/>
            <person name="Blanchette R.A."/>
            <person name="Henrissat B."/>
            <person name="Martin F."/>
            <person name="Cullen D."/>
            <person name="Hibbett D.S."/>
            <person name="Grigoriev I.V."/>
        </authorList>
    </citation>
    <scope>NUCLEOTIDE SEQUENCE [LARGE SCALE GENOMIC DNA]</scope>
    <source>
        <strain evidence="4">CBS 339.88</strain>
    </source>
</reference>
<dbReference type="HOGENOM" id="CLU_027217_1_0_1"/>
<keyword evidence="4" id="KW-1185">Reference proteome</keyword>
<name>A0A067TCG8_GALM3</name>
<gene>
    <name evidence="3" type="ORF">GALMADRAFT_136589</name>
</gene>
<evidence type="ECO:0000256" key="1">
    <source>
        <dbReference type="SAM" id="MobiDB-lite"/>
    </source>
</evidence>
<dbReference type="EMBL" id="KL142372">
    <property type="protein sequence ID" value="KDR80027.1"/>
    <property type="molecule type" value="Genomic_DNA"/>
</dbReference>
<dbReference type="OrthoDB" id="3351168at2759"/>
<feature type="region of interest" description="Disordered" evidence="1">
    <location>
        <begin position="1"/>
        <end position="20"/>
    </location>
</feature>
<dbReference type="STRING" id="685588.A0A067TCG8"/>
<organism evidence="3 4">
    <name type="scientific">Galerina marginata (strain CBS 339.88)</name>
    <dbReference type="NCBI Taxonomy" id="685588"/>
    <lineage>
        <taxon>Eukaryota</taxon>
        <taxon>Fungi</taxon>
        <taxon>Dikarya</taxon>
        <taxon>Basidiomycota</taxon>
        <taxon>Agaricomycotina</taxon>
        <taxon>Agaricomycetes</taxon>
        <taxon>Agaricomycetidae</taxon>
        <taxon>Agaricales</taxon>
        <taxon>Agaricineae</taxon>
        <taxon>Strophariaceae</taxon>
        <taxon>Galerina</taxon>
    </lineage>
</organism>
<feature type="transmembrane region" description="Helical" evidence="2">
    <location>
        <begin position="67"/>
        <end position="92"/>
    </location>
</feature>
<accession>A0A067TCG8</accession>
<keyword evidence="2" id="KW-1133">Transmembrane helix</keyword>
<feature type="transmembrane region" description="Helical" evidence="2">
    <location>
        <begin position="173"/>
        <end position="196"/>
    </location>
</feature>
<keyword evidence="2" id="KW-0472">Membrane</keyword>
<dbReference type="AlphaFoldDB" id="A0A067TCG8"/>
<sequence length="657" mass="72138">MSTVELPGSDRKTRGYDADVHPAPESYALLSLPTLNKEDPVPIQSRARPGFFQSRPPRKRRRPNPRIFIPILVIFGQVSMLMFGWIFFFITFSKPRPLPPRLAVLARDHSQAVIMVVTIFSTILSVVSSFLYTRAIRYALARILAGPVTLYTVTSAIKVSTQSPIFNVAHLEWTIAAVVCALAVSGQTAGWMTLLAPKVMDMEAPMSGFELNVVSPDFQKLMTINRDVVTPDLFTNVIPLVEASGSTAVSTHFSLPSILNFNQLSYINSTNGILPANFQEWFSTIMSQSGNAMPANTRIEQTQSSPPGFSSSYSMTQQGFTSNVTCTQQHLDQTTSPSLQLFSESSTIFNSTTVTLAQIAVQCPDLRTPLFSQPIMTSPKVDAVFSLACPVNQTDGTQKWELIIAGFGVYSFINTTICTVSPQVTTINIDYNDATQLFNSSFPSFVNGSESWGAFDAPWVGEYTTSIFLRGLSVAQSTTGNNFGDTISSFTTSVPPYPNLLNDILQQYIRGVMEFSVTLLRTAYTQSNNRLFPGNSSTIPPSMRIATNGTYRTQTIGWYQAHDTAPVVLLAPTFVCLVSIAIVVITYLRRRGSQEPVSNHHFDPGNILHVIAASSAGGMRESFPPFDENPVDYSQQVKIKLGSVDGDPRKVGFVHVR</sequence>
<keyword evidence="2" id="KW-0812">Transmembrane</keyword>
<evidence type="ECO:0000313" key="3">
    <source>
        <dbReference type="EMBL" id="KDR80027.1"/>
    </source>
</evidence>
<feature type="transmembrane region" description="Helical" evidence="2">
    <location>
        <begin position="112"/>
        <end position="132"/>
    </location>
</feature>